<evidence type="ECO:0000256" key="7">
    <source>
        <dbReference type="ARBA" id="ARBA00022840"/>
    </source>
</evidence>
<gene>
    <name evidence="13" type="ORF">ADUPG1_013223</name>
</gene>
<dbReference type="InterPro" id="IPR022429">
    <property type="entry name" value="Ala-tRNA_lgiase_arc"/>
</dbReference>
<dbReference type="InterPro" id="IPR018164">
    <property type="entry name" value="Ala-tRNA-synth_IIc_N"/>
</dbReference>
<feature type="domain" description="Alanyl-transfer RNA synthetases family profile" evidence="12">
    <location>
        <begin position="83"/>
        <end position="826"/>
    </location>
</feature>
<dbReference type="Gene3D" id="3.30.980.10">
    <property type="entry name" value="Threonyl-trna Synthetase, Chain A, domain 2"/>
    <property type="match status" value="1"/>
</dbReference>
<feature type="compositionally biased region" description="Polar residues" evidence="11">
    <location>
        <begin position="1355"/>
        <end position="1365"/>
    </location>
</feature>
<evidence type="ECO:0000259" key="12">
    <source>
        <dbReference type="PROSITE" id="PS50860"/>
    </source>
</evidence>
<keyword evidence="3" id="KW-0963">Cytoplasm</keyword>
<feature type="region of interest" description="Disordered" evidence="11">
    <location>
        <begin position="1580"/>
        <end position="1601"/>
    </location>
</feature>
<dbReference type="SUPFAM" id="SSF55681">
    <property type="entry name" value="Class II aaRS and biotin synthetases"/>
    <property type="match status" value="1"/>
</dbReference>
<dbReference type="Gene3D" id="3.30.54.20">
    <property type="match status" value="1"/>
</dbReference>
<feature type="region of interest" description="Disordered" evidence="11">
    <location>
        <begin position="1333"/>
        <end position="1366"/>
    </location>
</feature>
<evidence type="ECO:0000256" key="9">
    <source>
        <dbReference type="ARBA" id="ARBA00022917"/>
    </source>
</evidence>
<feature type="region of interest" description="Disordered" evidence="11">
    <location>
        <begin position="2176"/>
        <end position="2219"/>
    </location>
</feature>
<dbReference type="Gene3D" id="3.30.930.10">
    <property type="entry name" value="Bira Bifunctional Protein, Domain 2"/>
    <property type="match status" value="1"/>
</dbReference>
<keyword evidence="6" id="KW-0547">Nucleotide-binding</keyword>
<evidence type="ECO:0000256" key="11">
    <source>
        <dbReference type="SAM" id="MobiDB-lite"/>
    </source>
</evidence>
<dbReference type="InterPro" id="IPR050058">
    <property type="entry name" value="Ala-tRNA_ligase"/>
</dbReference>
<evidence type="ECO:0000256" key="5">
    <source>
        <dbReference type="ARBA" id="ARBA00022598"/>
    </source>
</evidence>
<dbReference type="EMBL" id="BQXS01012633">
    <property type="protein sequence ID" value="GKT26054.1"/>
    <property type="molecule type" value="Genomic_DNA"/>
</dbReference>
<dbReference type="InterPro" id="IPR018163">
    <property type="entry name" value="Thr/Ala-tRNA-synth_IIc_edit"/>
</dbReference>
<dbReference type="HAMAP" id="MF_00036_A">
    <property type="entry name" value="Ala_tRNA_synth_A"/>
    <property type="match status" value="1"/>
</dbReference>
<dbReference type="InterPro" id="IPR012947">
    <property type="entry name" value="tRNA_SAD"/>
</dbReference>
<comment type="caution">
    <text evidence="13">The sequence shown here is derived from an EMBL/GenBank/DDBJ whole genome shotgun (WGS) entry which is preliminary data.</text>
</comment>
<evidence type="ECO:0000256" key="6">
    <source>
        <dbReference type="ARBA" id="ARBA00022741"/>
    </source>
</evidence>
<proteinExistence type="inferred from homology"/>
<dbReference type="InterPro" id="IPR002318">
    <property type="entry name" value="Ala-tRNA-lgiase_IIc"/>
</dbReference>
<evidence type="ECO:0000256" key="8">
    <source>
        <dbReference type="ARBA" id="ARBA00022884"/>
    </source>
</evidence>
<dbReference type="EC" id="6.1.1.7" evidence="2"/>
<feature type="compositionally biased region" description="Low complexity" evidence="11">
    <location>
        <begin position="1649"/>
        <end position="1659"/>
    </location>
</feature>
<evidence type="ECO:0000256" key="10">
    <source>
        <dbReference type="ARBA" id="ARBA00023146"/>
    </source>
</evidence>
<keyword evidence="4" id="KW-0820">tRNA-binding</keyword>
<reference evidence="13" key="1">
    <citation type="submission" date="2022-03" db="EMBL/GenBank/DDBJ databases">
        <title>Draft genome sequence of Aduncisulcus paluster, a free-living microaerophilic Fornicata.</title>
        <authorList>
            <person name="Yuyama I."/>
            <person name="Kume K."/>
            <person name="Tamura T."/>
            <person name="Inagaki Y."/>
            <person name="Hashimoto T."/>
        </authorList>
    </citation>
    <scope>NUCLEOTIDE SEQUENCE</scope>
    <source>
        <strain evidence="13">NY0171</strain>
    </source>
</reference>
<dbReference type="SUPFAM" id="SSF55186">
    <property type="entry name" value="ThrRS/AlaRS common domain"/>
    <property type="match status" value="1"/>
</dbReference>
<dbReference type="PANTHER" id="PTHR11777:SF9">
    <property type="entry name" value="ALANINE--TRNA LIGASE, CYTOPLASMIC"/>
    <property type="match status" value="1"/>
</dbReference>
<dbReference type="Pfam" id="PF01411">
    <property type="entry name" value="tRNA-synt_2c"/>
    <property type="match status" value="1"/>
</dbReference>
<feature type="compositionally biased region" description="Basic and acidic residues" evidence="11">
    <location>
        <begin position="1666"/>
        <end position="1693"/>
    </location>
</feature>
<dbReference type="PRINTS" id="PR00980">
    <property type="entry name" value="TRNASYNTHALA"/>
</dbReference>
<feature type="region of interest" description="Disordered" evidence="11">
    <location>
        <begin position="1736"/>
        <end position="1760"/>
    </location>
</feature>
<dbReference type="PROSITE" id="PS50860">
    <property type="entry name" value="AA_TRNA_LIGASE_II_ALA"/>
    <property type="match status" value="1"/>
</dbReference>
<dbReference type="Gene3D" id="2.40.30.130">
    <property type="match status" value="1"/>
</dbReference>
<sequence>MSLTTKEVKKLARPEFEANPEKFYPVEVFKTFGFHRHQCPKCGHFYWRHSEKQDTCGDSSCVGKYKFIGRGTGIGRGEGAKKISIPDAWGTFKEAFEGARIPHTAIKRYPVVARWRNDVPYVAAGIFCFQPFCVTGEVPPPANPLICPQFCLRFNDLDSIGLSGRHYSGFNMLGIQVFNTKDKFVYFKEECVEFNLNWLINYLKIDPDEITLIEDVWAGGGNLGPCVEYFINGLEVGNMVFMQFRVGPDGSRTPLDVQVIDVGIGLERIPWLINGSVTSYVDAFPTALKYFTDRVDGIECVNEMWQRFGEASCLLNIDEVDDIDETWKHVASVIAEKESLETGKEVTIDVKELRDSIEPVRDMYVILDHLRSLCVAITDGSLPSNVGGGSNLRSILRRSFAILHRRGWFEAIGGVDGVIELMKCHFIDLEKLHGSMTINESLPAIIALEYDRYHKSEAESRSKLLRMCKKRKDGVLTLEDWITIITSWGIDAETVSSLTAQKVPDMLFREISEREERSAKPPPTQLWETTTMVPTEKIYETVQSQFEWESKIVAIFEDVREVKKADGKKDGKKGKKGEEVEKESTPISKPSLWSLIALESSCVYPTSGGQQHDNATLVIDGEIYNVIDAFNVGSVVFHKLDKPLKALSSAECDPSSVIGIPVKGKIDAARRLQLAQHHSAAHLVSRASKDVLGPHIWQQGAKKDEDIAHLDITHFKGLTFEEEQQIERRVNQLIRQSLSITKTNMRKENAEKAYGFTLYQGGVVPGSTVRVVNVGDGIDVEACCGTHLDNTSEIGYVRIVNSHRVSDGVVRIHFKAGEAALRFTANQSHVLESLKKDWTVEESEIVKTASKFFSGYKRMTKEIGDLTDELLKLRMSLVQEAPVDKGIRVYETSEDKPTLYISTLPSYAPMLKEKNTAVCFIGLNFMYILGVEEAVDLTEIERVVSEATAETGEKKRKVVIANKKIALKGKGKKKGEKIEGMVEVKAFGLSEKQVEAIPNLYLQFIISILLIFFAITFTGDCIPSSFLQKGDRSKPPFPSSDVRIVKFNSSAGGGRFGKESTQSGLQKFLSGSADFYFSYLSLPFTESHFIDKLFVAIHPGNLQPKKIGIVLHRIDGKMVPKEFSFPQIENSEWHSLSIDLDNVVRCDLICREIWGESTRRLCRISSILPIIGGIELENRLRTPSVCIRKLNLPPSSLSSTISSKKVDRTCSLPFCPIDEMSCRGSIQSDTHISKHIFRFIARLDDLNFSILSIPLVHPCTVGGLLISSTGAQRQPKHIDITFHRHKSSPIFKQFNVLQMHSQEMHILPCEDIHNVTKCDVRCISSWPIEDSRDKGDITSKDHQKEKGEKGKRTDITLSPSDSSVETDTEPLNCFFHSIAVIYGISESQKLIKGNRYRDRHLSRSVFIKDGDRTNPSLPLYSMSSVNPSFDIRNSILAGGCTIMHAKSFLRDQGGILFRNLSVSLPCSATVTEIHVCSINKMFHPEQIDCVLVTQDGEKVVKSFQLKCFSKSTPQWHQLVLTDQHGKNIGVDKVVRCEIKCIRSKVGNDWAELQGIRILIDPKTLTEKVILNIQDNMRKHCSQQRYRKKEEPASEKEEELSKIRPFGLSLSGSLSIASSSSSETDSSSRVVTEKSQIKKSGLVPYFHDASSSSGSSSYSSDTTQSHTDGDTDTDSKIGDIPIHKDSSVSHEHKPLSSLKLSSLAANNKNSNYWGKLRGMVRSSSYVSLSRSSSLIGTFSSRSSGGHGPSSSSRHSLSSRSSTGRLSLAKSAALLSMLAKEGGSSEMSFEAALTAPPSPRLTRVDTTFHSHFIEPPGEYSLQEYVPVDKAKASYVSASRAAGASSLYGLTEESGAVNFHLMTLPFMPTSNGHFIDCVQIRGFGNDDQPKKVVFLFHTFDGRIVRKRCFIDKMEVGSLQWHEISICINGVDKCEFICEESWGGADWSRLWAVRFHCGELTEEEQQSLLKQRRMELIRMKSMHPSIVLKKSSEPFMSPIPFNSSRILQYYDIDTDSKIPKFDFHHNYHQFRDIPYHQIQANMFFETQQGDTYDTQESMAPASTDQFHRNKLSGQLGVKQEEEKKSIQNTLLSKFLKGICAISIYDIEFEFAQPHQLSSILLCVRGIPQQAKEVEVRIWVEEAFSYDDSLRRASEVTLGAISESSFSLSTTPRAHHIPMWSEDTTSTEHSDSKSDVGTETTGDITGEIRQSPSSIGTTVSDPDEVDCSPIPGAKSLQPPLEFSVKDRRKVFQLSRCEYGECEWHSLSLHDIISDVHSSDQSQGKGSSSDSRITKIRLSCKSSWNDKLGGRIEQIRFVVSNEEDTMRRHIIEAKTSSCPSVPDVIPAIPSLYGTDRFFPIDSTPAPLSNPSDPQYSIISIIDVSNISGTFLHGSGGLEDQKRCQIMLEDLEEHPELVELISAHSPSSHLIMRPSSSLLTPFMLDRSTISSELMIPLFLSGNIGLNILTLSIPLLHKCDIFGVHICIRASDDQPKDIMLSFNTSDHDSDGVGANIKCIIPQMSPSISITSSSHSIKSHQHQWKWFLIPFEIKNVVRCTLSCHSTWSGDTWGLFGALRLCGTLHKL</sequence>
<feature type="region of interest" description="Disordered" evidence="11">
    <location>
        <begin position="566"/>
        <end position="585"/>
    </location>
</feature>
<feature type="compositionally biased region" description="Basic and acidic residues" evidence="11">
    <location>
        <begin position="1333"/>
        <end position="1354"/>
    </location>
</feature>
<feature type="region of interest" description="Disordered" evidence="11">
    <location>
        <begin position="1647"/>
        <end position="1696"/>
    </location>
</feature>
<evidence type="ECO:0000256" key="1">
    <source>
        <dbReference type="ARBA" id="ARBA00008226"/>
    </source>
</evidence>
<evidence type="ECO:0000313" key="14">
    <source>
        <dbReference type="Proteomes" id="UP001057375"/>
    </source>
</evidence>
<feature type="compositionally biased region" description="Basic and acidic residues" evidence="11">
    <location>
        <begin position="2181"/>
        <end position="2191"/>
    </location>
</feature>
<evidence type="ECO:0000256" key="4">
    <source>
        <dbReference type="ARBA" id="ARBA00022555"/>
    </source>
</evidence>
<evidence type="ECO:0000256" key="2">
    <source>
        <dbReference type="ARBA" id="ARBA00013168"/>
    </source>
</evidence>
<dbReference type="PANTHER" id="PTHR11777">
    <property type="entry name" value="ALANYL-TRNA SYNTHETASE"/>
    <property type="match status" value="1"/>
</dbReference>
<dbReference type="Proteomes" id="UP001057375">
    <property type="component" value="Unassembled WGS sequence"/>
</dbReference>
<dbReference type="Pfam" id="PF07973">
    <property type="entry name" value="tRNA_SAD"/>
    <property type="match status" value="1"/>
</dbReference>
<dbReference type="InterPro" id="IPR045864">
    <property type="entry name" value="aa-tRNA-synth_II/BPL/LPL"/>
</dbReference>
<feature type="compositionally biased region" description="Low complexity" evidence="11">
    <location>
        <begin position="2192"/>
        <end position="2203"/>
    </location>
</feature>
<keyword evidence="9" id="KW-0648">Protein biosynthesis</keyword>
<evidence type="ECO:0000256" key="3">
    <source>
        <dbReference type="ARBA" id="ARBA00022490"/>
    </source>
</evidence>
<feature type="compositionally biased region" description="Polar residues" evidence="11">
    <location>
        <begin position="2205"/>
        <end position="2215"/>
    </location>
</feature>
<keyword evidence="5" id="KW-0436">Ligase</keyword>
<name>A0ABQ5K3Z2_9EUKA</name>
<keyword evidence="10" id="KW-0030">Aminoacyl-tRNA synthetase</keyword>
<keyword evidence="7" id="KW-0067">ATP-binding</keyword>
<dbReference type="InterPro" id="IPR018165">
    <property type="entry name" value="Ala-tRNA-synth_IIc_core"/>
</dbReference>
<dbReference type="InterPro" id="IPR018162">
    <property type="entry name" value="Ala-tRNA-ligase_IIc_anticod-bd"/>
</dbReference>
<protein>
    <recommendedName>
        <fullName evidence="2">alanine--tRNA ligase</fullName>
        <ecNumber evidence="2">6.1.1.7</ecNumber>
    </recommendedName>
</protein>
<keyword evidence="14" id="KW-1185">Reference proteome</keyword>
<comment type="similarity">
    <text evidence="1">Belongs to the class-II aminoacyl-tRNA synthetase family.</text>
</comment>
<dbReference type="SUPFAM" id="SSF101353">
    <property type="entry name" value="Putative anticodon-binding domain of alanyl-tRNA synthetase (AlaRS)"/>
    <property type="match status" value="1"/>
</dbReference>
<organism evidence="13 14">
    <name type="scientific">Aduncisulcus paluster</name>
    <dbReference type="NCBI Taxonomy" id="2918883"/>
    <lineage>
        <taxon>Eukaryota</taxon>
        <taxon>Metamonada</taxon>
        <taxon>Carpediemonas-like organisms</taxon>
        <taxon>Aduncisulcus</taxon>
    </lineage>
</organism>
<evidence type="ECO:0000313" key="13">
    <source>
        <dbReference type="EMBL" id="GKT26054.1"/>
    </source>
</evidence>
<feature type="compositionally biased region" description="Basic and acidic residues" evidence="11">
    <location>
        <begin position="1587"/>
        <end position="1601"/>
    </location>
</feature>
<accession>A0ABQ5K3Z2</accession>
<dbReference type="SMART" id="SM00863">
    <property type="entry name" value="tRNA_SAD"/>
    <property type="match status" value="1"/>
</dbReference>
<keyword evidence="8" id="KW-0694">RNA-binding</keyword>